<dbReference type="PANTHER" id="PTHR48085:SF5">
    <property type="entry name" value="CADMIUM_ZINC-TRANSPORTING ATPASE HMA4-RELATED"/>
    <property type="match status" value="1"/>
</dbReference>
<evidence type="ECO:0000256" key="10">
    <source>
        <dbReference type="RuleBase" id="RU362081"/>
    </source>
</evidence>
<dbReference type="GO" id="GO:0005886">
    <property type="term" value="C:plasma membrane"/>
    <property type="evidence" value="ECO:0007669"/>
    <property type="project" value="UniProtKB-SubCell"/>
</dbReference>
<dbReference type="GO" id="GO:0016463">
    <property type="term" value="F:P-type zinc transporter activity"/>
    <property type="evidence" value="ECO:0007669"/>
    <property type="project" value="UniProtKB-EC"/>
</dbReference>
<dbReference type="Pfam" id="PF01814">
    <property type="entry name" value="Hemerythrin"/>
    <property type="match status" value="1"/>
</dbReference>
<name>A0A3G7TPQ5_9PSED</name>
<dbReference type="GO" id="GO:0015086">
    <property type="term" value="F:cadmium ion transmembrane transporter activity"/>
    <property type="evidence" value="ECO:0007669"/>
    <property type="project" value="TreeGrafter"/>
</dbReference>
<evidence type="ECO:0000256" key="2">
    <source>
        <dbReference type="ARBA" id="ARBA00006024"/>
    </source>
</evidence>
<evidence type="ECO:0000256" key="7">
    <source>
        <dbReference type="ARBA" id="ARBA00023136"/>
    </source>
</evidence>
<dbReference type="Pfam" id="PF00122">
    <property type="entry name" value="E1-E2_ATPase"/>
    <property type="match status" value="1"/>
</dbReference>
<feature type="transmembrane region" description="Helical" evidence="10">
    <location>
        <begin position="36"/>
        <end position="53"/>
    </location>
</feature>
<evidence type="ECO:0000256" key="3">
    <source>
        <dbReference type="ARBA" id="ARBA00022692"/>
    </source>
</evidence>
<evidence type="ECO:0000256" key="9">
    <source>
        <dbReference type="ARBA" id="ARBA00047308"/>
    </source>
</evidence>
<dbReference type="SUPFAM" id="SSF81653">
    <property type="entry name" value="Calcium ATPase, transduction domain A"/>
    <property type="match status" value="1"/>
</dbReference>
<dbReference type="InterPro" id="IPR023298">
    <property type="entry name" value="ATPase_P-typ_TM_dom_sf"/>
</dbReference>
<dbReference type="InterPro" id="IPR001757">
    <property type="entry name" value="P_typ_ATPase"/>
</dbReference>
<evidence type="ECO:0000259" key="13">
    <source>
        <dbReference type="Pfam" id="PF01814"/>
    </source>
</evidence>
<evidence type="ECO:0000313" key="14">
    <source>
        <dbReference type="EMBL" id="AZE49104.1"/>
    </source>
</evidence>
<reference evidence="14 15" key="1">
    <citation type="submission" date="2018-03" db="EMBL/GenBank/DDBJ databases">
        <title>Diversity of phytobeneficial traits revealed by whole-genome analysis of worldwide-isolated phenazine-producing Pseudomonas spp.</title>
        <authorList>
            <person name="Biessy A."/>
            <person name="Novinscak A."/>
            <person name="Blom J."/>
            <person name="Leger G."/>
            <person name="Thomashow L.S."/>
            <person name="Cazorla F.M."/>
            <person name="Josic D."/>
            <person name="Filion M."/>
        </authorList>
    </citation>
    <scope>NUCLEOTIDE SEQUENCE [LARGE SCALE GENOMIC DNA]</scope>
    <source>
        <strain evidence="14 15">B25</strain>
    </source>
</reference>
<dbReference type="InterPro" id="IPR018303">
    <property type="entry name" value="ATPase_P-typ_P_site"/>
</dbReference>
<dbReference type="EC" id="7.2.2.12" evidence="8"/>
<comment type="similarity">
    <text evidence="2 10">Belongs to the cation transport ATPase (P-type) (TC 3.A.3) family. Type IB subfamily.</text>
</comment>
<keyword evidence="14" id="KW-0378">Hydrolase</keyword>
<keyword evidence="5" id="KW-1278">Translocase</keyword>
<dbReference type="SFLD" id="SFLDS00003">
    <property type="entry name" value="Haloacid_Dehalogenase"/>
    <property type="match status" value="1"/>
</dbReference>
<comment type="subcellular location">
    <subcellularLocation>
        <location evidence="10">Cell membrane</location>
    </subcellularLocation>
    <subcellularLocation>
        <location evidence="1">Membrane</location>
    </subcellularLocation>
</comment>
<dbReference type="Gene3D" id="3.40.1110.10">
    <property type="entry name" value="Calcium-transporting ATPase, cytoplasmic domain N"/>
    <property type="match status" value="1"/>
</dbReference>
<dbReference type="InterPro" id="IPR012312">
    <property type="entry name" value="Hemerythrin-like"/>
</dbReference>
<feature type="transmembrane region" description="Helical" evidence="10">
    <location>
        <begin position="230"/>
        <end position="249"/>
    </location>
</feature>
<keyword evidence="10" id="KW-0547">Nucleotide-binding</keyword>
<feature type="transmembrane region" description="Helical" evidence="10">
    <location>
        <begin position="565"/>
        <end position="584"/>
    </location>
</feature>
<dbReference type="SUPFAM" id="SSF81665">
    <property type="entry name" value="Calcium ATPase, transmembrane domain M"/>
    <property type="match status" value="1"/>
</dbReference>
<dbReference type="InterPro" id="IPR059000">
    <property type="entry name" value="ATPase_P-type_domA"/>
</dbReference>
<evidence type="ECO:0000256" key="11">
    <source>
        <dbReference type="SAM" id="Coils"/>
    </source>
</evidence>
<comment type="catalytic activity">
    <reaction evidence="9">
        <text>Zn(2+)(in) + ATP + H2O = Zn(2+)(out) + ADP + phosphate + H(+)</text>
        <dbReference type="Rhea" id="RHEA:20621"/>
        <dbReference type="ChEBI" id="CHEBI:15377"/>
        <dbReference type="ChEBI" id="CHEBI:15378"/>
        <dbReference type="ChEBI" id="CHEBI:29105"/>
        <dbReference type="ChEBI" id="CHEBI:30616"/>
        <dbReference type="ChEBI" id="CHEBI:43474"/>
        <dbReference type="ChEBI" id="CHEBI:456216"/>
        <dbReference type="EC" id="7.2.2.12"/>
    </reaction>
</comment>
<evidence type="ECO:0000313" key="15">
    <source>
        <dbReference type="Proteomes" id="UP000268048"/>
    </source>
</evidence>
<feature type="domain" description="P-type ATPase A" evidence="12">
    <location>
        <begin position="115"/>
        <end position="214"/>
    </location>
</feature>
<gene>
    <name evidence="14" type="ORF">C4K04_3432</name>
</gene>
<dbReference type="InterPro" id="IPR044492">
    <property type="entry name" value="P_typ_ATPase_HD_dom"/>
</dbReference>
<keyword evidence="11" id="KW-0175">Coiled coil</keyword>
<dbReference type="NCBIfam" id="TIGR01525">
    <property type="entry name" value="ATPase-IB_hvy"/>
    <property type="match status" value="1"/>
</dbReference>
<keyword evidence="7 10" id="KW-0472">Membrane</keyword>
<dbReference type="Gene3D" id="2.70.150.10">
    <property type="entry name" value="Calcium-transporting ATPase, cytoplasmic transduction domain A"/>
    <property type="match status" value="1"/>
</dbReference>
<dbReference type="GO" id="GO:0016887">
    <property type="term" value="F:ATP hydrolysis activity"/>
    <property type="evidence" value="ECO:0007669"/>
    <property type="project" value="InterPro"/>
</dbReference>
<dbReference type="PROSITE" id="PS00154">
    <property type="entry name" value="ATPASE_E1_E2"/>
    <property type="match status" value="1"/>
</dbReference>
<keyword evidence="10" id="KW-1003">Cell membrane</keyword>
<dbReference type="InterPro" id="IPR027256">
    <property type="entry name" value="P-typ_ATPase_IB"/>
</dbReference>
<feature type="coiled-coil region" evidence="11">
    <location>
        <begin position="624"/>
        <end position="673"/>
    </location>
</feature>
<evidence type="ECO:0000256" key="8">
    <source>
        <dbReference type="ARBA" id="ARBA00039097"/>
    </source>
</evidence>
<sequence length="760" mass="82333">MFGKWLNPGLLLFCVLTLLAGGIAHMAQRPDWASLGWTAGSLVMALVLLVEIVRRLARSEAGVDLIALMSMIAALVLEQVLVAAVIALMLATGRTLEFFTRQRAERELRALSDRAPRFAWLQEQGGLRRVPVEQIQPQQTLLVRLGEVIPVDGRLLSPAAILDESALSGESLPVTRRKGEQLPSGVSNVGGPVLLTATRTAAHSTYAGIVRLAETARRSRAPFVRLADRYALLFIPLTLLIAAVAWQMSGDPLRVLAVLVVATPCPLILAVPISIMSGISRAARRGILIKDGTTLEALAGIRQVFLDKTGTLTSGHARLQSIEVNGLANPQHLLGLAASLAQASTHPICQAMVEAAHQRHLSLSAPREVEEHPGSGLCGLVEGRRVRFGTLSFAHEQAPAPDWATAMLRHMDYLACSGSFIDVDGTLAGLLVFSDKVRRETPQTLRRLRNRGIEKIVMLTGDRLETAEMIALSAGIDELRAGLTPKDKVQAVQQGCQRASTLMVGDGINDAPSLAAANVGVAMGARGATASSQAAGVVLLVDRLDRLVDALDIARRTCRIARQGVWGGMGMSLLAMVVAALGYLPPLVGAVVQEGIDVLIIINALRALGPLPGTGQRKLAAEHIDRLQDEHQQLAAVLSDLHQLASDFSRRPVEQAQADLLELVGKLQTLLAQHEREDENTLYPLLTRSLPGEDPMSTMSHAHREIFRLIHLLARMSADFSADPTAVSVEEIQYQLIRLDTLVRLHFDQEEELYRYLDWR</sequence>
<proteinExistence type="inferred from homology"/>
<dbReference type="SFLD" id="SFLDF00027">
    <property type="entry name" value="p-type_atpase"/>
    <property type="match status" value="1"/>
</dbReference>
<dbReference type="Gene3D" id="3.40.50.1000">
    <property type="entry name" value="HAD superfamily/HAD-like"/>
    <property type="match status" value="1"/>
</dbReference>
<dbReference type="InterPro" id="IPR051014">
    <property type="entry name" value="Cation_Transport_ATPase_IB"/>
</dbReference>
<dbReference type="Proteomes" id="UP000268048">
    <property type="component" value="Chromosome"/>
</dbReference>
<keyword evidence="4 10" id="KW-0479">Metal-binding</keyword>
<evidence type="ECO:0000256" key="6">
    <source>
        <dbReference type="ARBA" id="ARBA00022989"/>
    </source>
</evidence>
<dbReference type="Pfam" id="PF00702">
    <property type="entry name" value="Hydrolase"/>
    <property type="match status" value="1"/>
</dbReference>
<protein>
    <recommendedName>
        <fullName evidence="8">P-type Zn(2+) transporter</fullName>
        <ecNumber evidence="8">7.2.2.12</ecNumber>
    </recommendedName>
</protein>
<evidence type="ECO:0000256" key="4">
    <source>
        <dbReference type="ARBA" id="ARBA00022723"/>
    </source>
</evidence>
<dbReference type="SUPFAM" id="SSF56784">
    <property type="entry name" value="HAD-like"/>
    <property type="match status" value="1"/>
</dbReference>
<accession>A0A3G7TPQ5</accession>
<dbReference type="CDD" id="cd12108">
    <property type="entry name" value="Hr-like"/>
    <property type="match status" value="1"/>
</dbReference>
<keyword evidence="3 10" id="KW-0812">Transmembrane</keyword>
<dbReference type="PRINTS" id="PR00119">
    <property type="entry name" value="CATATPASE"/>
</dbReference>
<dbReference type="EMBL" id="CP027753">
    <property type="protein sequence ID" value="AZE49104.1"/>
    <property type="molecule type" value="Genomic_DNA"/>
</dbReference>
<organism evidence="14 15">
    <name type="scientific">Pseudomonas chlororaphis</name>
    <dbReference type="NCBI Taxonomy" id="587753"/>
    <lineage>
        <taxon>Bacteria</taxon>
        <taxon>Pseudomonadati</taxon>
        <taxon>Pseudomonadota</taxon>
        <taxon>Gammaproteobacteria</taxon>
        <taxon>Pseudomonadales</taxon>
        <taxon>Pseudomonadaceae</taxon>
        <taxon>Pseudomonas</taxon>
    </lineage>
</organism>
<dbReference type="InterPro" id="IPR008250">
    <property type="entry name" value="ATPase_P-typ_transduc_dom_A_sf"/>
</dbReference>
<dbReference type="GO" id="GO:0046872">
    <property type="term" value="F:metal ion binding"/>
    <property type="evidence" value="ECO:0007669"/>
    <property type="project" value="UniProtKB-KW"/>
</dbReference>
<keyword evidence="6 10" id="KW-1133">Transmembrane helix</keyword>
<evidence type="ECO:0000256" key="5">
    <source>
        <dbReference type="ARBA" id="ARBA00022967"/>
    </source>
</evidence>
<feature type="domain" description="Hemerythrin-like" evidence="13">
    <location>
        <begin position="624"/>
        <end position="754"/>
    </location>
</feature>
<keyword evidence="10" id="KW-0067">ATP-binding</keyword>
<dbReference type="InterPro" id="IPR023214">
    <property type="entry name" value="HAD_sf"/>
</dbReference>
<evidence type="ECO:0000256" key="1">
    <source>
        <dbReference type="ARBA" id="ARBA00004370"/>
    </source>
</evidence>
<evidence type="ECO:0000259" key="12">
    <source>
        <dbReference type="Pfam" id="PF00122"/>
    </source>
</evidence>
<feature type="transmembrane region" description="Helical" evidence="10">
    <location>
        <begin position="255"/>
        <end position="275"/>
    </location>
</feature>
<dbReference type="Gene3D" id="1.20.120.520">
    <property type="entry name" value="nmb1532 protein domain like"/>
    <property type="match status" value="1"/>
</dbReference>
<dbReference type="NCBIfam" id="TIGR01494">
    <property type="entry name" value="ATPase_P-type"/>
    <property type="match status" value="2"/>
</dbReference>
<dbReference type="InterPro" id="IPR023299">
    <property type="entry name" value="ATPase_P-typ_cyto_dom_N"/>
</dbReference>
<dbReference type="PANTHER" id="PTHR48085">
    <property type="entry name" value="CADMIUM/ZINC-TRANSPORTING ATPASE HMA2-RELATED"/>
    <property type="match status" value="1"/>
</dbReference>
<dbReference type="InterPro" id="IPR036412">
    <property type="entry name" value="HAD-like_sf"/>
</dbReference>
<dbReference type="RefSeq" id="WP_124323070.1">
    <property type="nucleotide sequence ID" value="NZ_CP027753.1"/>
</dbReference>
<dbReference type="SFLD" id="SFLDG00002">
    <property type="entry name" value="C1.7:_P-type_atpase_like"/>
    <property type="match status" value="1"/>
</dbReference>
<dbReference type="GO" id="GO:0005524">
    <property type="term" value="F:ATP binding"/>
    <property type="evidence" value="ECO:0007669"/>
    <property type="project" value="UniProtKB-UniRule"/>
</dbReference>
<dbReference type="AlphaFoldDB" id="A0A3G7TPQ5"/>
<feature type="transmembrane region" description="Helical" evidence="10">
    <location>
        <begin position="65"/>
        <end position="91"/>
    </location>
</feature>